<protein>
    <recommendedName>
        <fullName evidence="2">Lin1244/Lin1753-like N-terminal domain-containing protein</fullName>
    </recommendedName>
</protein>
<reference evidence="1" key="1">
    <citation type="submission" date="2018-05" db="EMBL/GenBank/DDBJ databases">
        <authorList>
            <person name="Lanie J.A."/>
            <person name="Ng W.-L."/>
            <person name="Kazmierczak K.M."/>
            <person name="Andrzejewski T.M."/>
            <person name="Davidsen T.M."/>
            <person name="Wayne K.J."/>
            <person name="Tettelin H."/>
            <person name="Glass J.I."/>
            <person name="Rusch D."/>
            <person name="Podicherti R."/>
            <person name="Tsui H.-C.T."/>
            <person name="Winkler M.E."/>
        </authorList>
    </citation>
    <scope>NUCLEOTIDE SEQUENCE</scope>
</reference>
<evidence type="ECO:0008006" key="2">
    <source>
        <dbReference type="Google" id="ProtNLM"/>
    </source>
</evidence>
<feature type="non-terminal residue" evidence="1">
    <location>
        <position position="134"/>
    </location>
</feature>
<sequence>MDYQEKKVGRPRKYDAEFFPHFCNHNRILEIIIDKHGNNGYAFYYRLREILGKTPKHGYDANSKMKYDYLLTKTGVDSELADLIIALLCEFGEIDADLWKIEKLIWWQNFVDSLKELYKKRKNELPTKNDFKTS</sequence>
<dbReference type="AlphaFoldDB" id="A0A382YLJ1"/>
<accession>A0A382YLJ1</accession>
<proteinExistence type="predicted"/>
<gene>
    <name evidence="1" type="ORF">METZ01_LOCUS436745</name>
</gene>
<dbReference type="EMBL" id="UINC01176663">
    <property type="protein sequence ID" value="SVD83891.1"/>
    <property type="molecule type" value="Genomic_DNA"/>
</dbReference>
<evidence type="ECO:0000313" key="1">
    <source>
        <dbReference type="EMBL" id="SVD83891.1"/>
    </source>
</evidence>
<organism evidence="1">
    <name type="scientific">marine metagenome</name>
    <dbReference type="NCBI Taxonomy" id="408172"/>
    <lineage>
        <taxon>unclassified sequences</taxon>
        <taxon>metagenomes</taxon>
        <taxon>ecological metagenomes</taxon>
    </lineage>
</organism>
<name>A0A382YLJ1_9ZZZZ</name>